<evidence type="ECO:0000256" key="3">
    <source>
        <dbReference type="ARBA" id="ARBA00022475"/>
    </source>
</evidence>
<dbReference type="GO" id="GO:0016887">
    <property type="term" value="F:ATP hydrolysis activity"/>
    <property type="evidence" value="ECO:0007669"/>
    <property type="project" value="InterPro"/>
</dbReference>
<keyword evidence="5" id="KW-0547">Nucleotide-binding</keyword>
<name>A0A6B1D989_9CHLR</name>
<keyword evidence="2" id="KW-0813">Transport</keyword>
<keyword evidence="4 9" id="KW-0812">Transmembrane</keyword>
<keyword evidence="6 12" id="KW-0067">ATP-binding</keyword>
<dbReference type="PROSITE" id="PS50929">
    <property type="entry name" value="ABC_TM1F"/>
    <property type="match status" value="1"/>
</dbReference>
<dbReference type="Gene3D" id="1.20.1560.10">
    <property type="entry name" value="ABC transporter type 1, transmembrane domain"/>
    <property type="match status" value="2"/>
</dbReference>
<dbReference type="InterPro" id="IPR003439">
    <property type="entry name" value="ABC_transporter-like_ATP-bd"/>
</dbReference>
<dbReference type="InterPro" id="IPR039421">
    <property type="entry name" value="Type_1_exporter"/>
</dbReference>
<evidence type="ECO:0000256" key="1">
    <source>
        <dbReference type="ARBA" id="ARBA00004651"/>
    </source>
</evidence>
<protein>
    <submittedName>
        <fullName evidence="12">ABC transporter ATP-binding protein</fullName>
    </submittedName>
</protein>
<dbReference type="InterPro" id="IPR011527">
    <property type="entry name" value="ABC1_TM_dom"/>
</dbReference>
<dbReference type="GO" id="GO:0005886">
    <property type="term" value="C:plasma membrane"/>
    <property type="evidence" value="ECO:0007669"/>
    <property type="project" value="UniProtKB-SubCell"/>
</dbReference>
<dbReference type="Gene3D" id="3.40.50.300">
    <property type="entry name" value="P-loop containing nucleotide triphosphate hydrolases"/>
    <property type="match status" value="1"/>
</dbReference>
<dbReference type="PROSITE" id="PS00211">
    <property type="entry name" value="ABC_TRANSPORTER_1"/>
    <property type="match status" value="1"/>
</dbReference>
<dbReference type="AlphaFoldDB" id="A0A6B1D989"/>
<dbReference type="PROSITE" id="PS50893">
    <property type="entry name" value="ABC_TRANSPORTER_2"/>
    <property type="match status" value="1"/>
</dbReference>
<evidence type="ECO:0000259" key="10">
    <source>
        <dbReference type="PROSITE" id="PS50893"/>
    </source>
</evidence>
<dbReference type="SUPFAM" id="SSF90123">
    <property type="entry name" value="ABC transporter transmembrane region"/>
    <property type="match status" value="1"/>
</dbReference>
<evidence type="ECO:0000256" key="4">
    <source>
        <dbReference type="ARBA" id="ARBA00022692"/>
    </source>
</evidence>
<evidence type="ECO:0000259" key="11">
    <source>
        <dbReference type="PROSITE" id="PS50929"/>
    </source>
</evidence>
<dbReference type="CDD" id="cd07346">
    <property type="entry name" value="ABC_6TM_exporters"/>
    <property type="match status" value="1"/>
</dbReference>
<feature type="transmembrane region" description="Helical" evidence="9">
    <location>
        <begin position="107"/>
        <end position="130"/>
    </location>
</feature>
<dbReference type="InterPro" id="IPR036640">
    <property type="entry name" value="ABC1_TM_sf"/>
</dbReference>
<dbReference type="PANTHER" id="PTHR24221">
    <property type="entry name" value="ATP-BINDING CASSETTE SUB-FAMILY B"/>
    <property type="match status" value="1"/>
</dbReference>
<evidence type="ECO:0000256" key="6">
    <source>
        <dbReference type="ARBA" id="ARBA00022840"/>
    </source>
</evidence>
<evidence type="ECO:0000256" key="9">
    <source>
        <dbReference type="SAM" id="Phobius"/>
    </source>
</evidence>
<dbReference type="InterPro" id="IPR027417">
    <property type="entry name" value="P-loop_NTPase"/>
</dbReference>
<dbReference type="GO" id="GO:0005524">
    <property type="term" value="F:ATP binding"/>
    <property type="evidence" value="ECO:0007669"/>
    <property type="project" value="UniProtKB-KW"/>
</dbReference>
<dbReference type="InterPro" id="IPR017871">
    <property type="entry name" value="ABC_transporter-like_CS"/>
</dbReference>
<organism evidence="12">
    <name type="scientific">Caldilineaceae bacterium SB0661_bin_32</name>
    <dbReference type="NCBI Taxonomy" id="2605255"/>
    <lineage>
        <taxon>Bacteria</taxon>
        <taxon>Bacillati</taxon>
        <taxon>Chloroflexota</taxon>
        <taxon>Caldilineae</taxon>
        <taxon>Caldilineales</taxon>
        <taxon>Caldilineaceae</taxon>
    </lineage>
</organism>
<dbReference type="GO" id="GO:0140359">
    <property type="term" value="F:ABC-type transporter activity"/>
    <property type="evidence" value="ECO:0007669"/>
    <property type="project" value="InterPro"/>
</dbReference>
<gene>
    <name evidence="12" type="ORF">F4X14_14840</name>
</gene>
<comment type="subcellular location">
    <subcellularLocation>
        <location evidence="1">Cell membrane</location>
        <topology evidence="1">Multi-pass membrane protein</topology>
    </subcellularLocation>
</comment>
<dbReference type="PANTHER" id="PTHR24221:SF654">
    <property type="entry name" value="ATP-BINDING CASSETTE SUB-FAMILY B MEMBER 6"/>
    <property type="match status" value="1"/>
</dbReference>
<evidence type="ECO:0000256" key="8">
    <source>
        <dbReference type="ARBA" id="ARBA00023136"/>
    </source>
</evidence>
<keyword evidence="7 9" id="KW-1133">Transmembrane helix</keyword>
<accession>A0A6B1D989</accession>
<evidence type="ECO:0000256" key="7">
    <source>
        <dbReference type="ARBA" id="ARBA00022989"/>
    </source>
</evidence>
<keyword evidence="8 9" id="KW-0472">Membrane</keyword>
<dbReference type="EMBL" id="VXMH01000076">
    <property type="protein sequence ID" value="MYC96238.1"/>
    <property type="molecule type" value="Genomic_DNA"/>
</dbReference>
<sequence>MSSSVNAEEPRTSFPLIKEELKKQIPRITLLVALSLIGTGVGMVIVPVLSAGLNAANHYLRAFIGESVSQRLRRDLFDHLLHVRLADLEQFKTGEHLHRLTRSCGRIGDLFVGHHLLPLAMSAILLLGTLAAMTALHWRLTLLTLLAFPLSLLLTRKTRNHSQRLDRDFSNILEAGQSYLTEFFPGMRTIRAFNAEKVDALLALSREPSGVRVLSPSGTSQEESVEGAPPPAAAALAFNNVSFDYGRGDFGARDVTFRVGPGEFVGIVGPSGGGKSTIIDLIMGFYTPQSGTIALDGVDLRELSLTSLRDQIGLVSQELFFWNDSISRNINYPRRDEDAGAVGEAARAAQIDEFITGLPRDYRTVIGERGLTLSGGERQRFAIARALLKRPRLLLLDEATSALDTLTEQKVRTAFEQARAGRTAIVVAHRLSTILNADRVLVIDQSRIVETGSRDELLTRRGLFHDLYKAQSFDLPGIAL</sequence>
<dbReference type="Pfam" id="PF00664">
    <property type="entry name" value="ABC_membrane"/>
    <property type="match status" value="1"/>
</dbReference>
<comment type="caution">
    <text evidence="12">The sequence shown here is derived from an EMBL/GenBank/DDBJ whole genome shotgun (WGS) entry which is preliminary data.</text>
</comment>
<dbReference type="InterPro" id="IPR003593">
    <property type="entry name" value="AAA+_ATPase"/>
</dbReference>
<feature type="domain" description="ABC transmembrane type-1" evidence="11">
    <location>
        <begin position="40"/>
        <end position="197"/>
    </location>
</feature>
<evidence type="ECO:0000256" key="5">
    <source>
        <dbReference type="ARBA" id="ARBA00022741"/>
    </source>
</evidence>
<dbReference type="Pfam" id="PF00005">
    <property type="entry name" value="ABC_tran"/>
    <property type="match status" value="1"/>
</dbReference>
<reference evidence="12" key="1">
    <citation type="submission" date="2019-09" db="EMBL/GenBank/DDBJ databases">
        <title>Characterisation of the sponge microbiome using genome-centric metagenomics.</title>
        <authorList>
            <person name="Engelberts J.P."/>
            <person name="Robbins S.J."/>
            <person name="De Goeij J.M."/>
            <person name="Aranda M."/>
            <person name="Bell S.C."/>
            <person name="Webster N.S."/>
        </authorList>
    </citation>
    <scope>NUCLEOTIDE SEQUENCE</scope>
    <source>
        <strain evidence="12">SB0661_bin_32</strain>
    </source>
</reference>
<feature type="domain" description="ABC transporter" evidence="10">
    <location>
        <begin position="236"/>
        <end position="470"/>
    </location>
</feature>
<proteinExistence type="predicted"/>
<keyword evidence="3" id="KW-1003">Cell membrane</keyword>
<evidence type="ECO:0000313" key="12">
    <source>
        <dbReference type="EMBL" id="MYC96238.1"/>
    </source>
</evidence>
<dbReference type="SUPFAM" id="SSF52540">
    <property type="entry name" value="P-loop containing nucleoside triphosphate hydrolases"/>
    <property type="match status" value="1"/>
</dbReference>
<dbReference type="SMART" id="SM00382">
    <property type="entry name" value="AAA"/>
    <property type="match status" value="1"/>
</dbReference>
<evidence type="ECO:0000256" key="2">
    <source>
        <dbReference type="ARBA" id="ARBA00022448"/>
    </source>
</evidence>
<feature type="transmembrane region" description="Helical" evidence="9">
    <location>
        <begin position="28"/>
        <end position="53"/>
    </location>
</feature>
<dbReference type="FunFam" id="3.40.50.300:FF:000221">
    <property type="entry name" value="Multidrug ABC transporter ATP-binding protein"/>
    <property type="match status" value="1"/>
</dbReference>